<comment type="caution">
    <text evidence="3">The sequence shown here is derived from an EMBL/GenBank/DDBJ whole genome shotgun (WGS) entry which is preliminary data.</text>
</comment>
<sequence length="223" mass="23788">MNLKKWFNKIVKEGDHKSHTDKKNIVNLAIVFLVGVLIVSAVSIFGGYGKNTSSSEISSDNSQNNSAVNSGNGQNSSGQSGSGSETSGNTSSDYEKSVQENLKNTLEQIEGVGKVEVMVSFEGGEENVPAVNINDSTNTTEEKDNEGGTRNTTQKNNGSTVVTTNDGSKSEPLILKTYNPKVMGVCVVAEGAQDKVTELRISKAVTDLFGISQDKVNVYPMKK</sequence>
<evidence type="ECO:0000256" key="1">
    <source>
        <dbReference type="SAM" id="MobiDB-lite"/>
    </source>
</evidence>
<keyword evidence="2" id="KW-1133">Transmembrane helix</keyword>
<organism evidence="3 4">
    <name type="scientific">Clostridium luticellarii</name>
    <dbReference type="NCBI Taxonomy" id="1691940"/>
    <lineage>
        <taxon>Bacteria</taxon>
        <taxon>Bacillati</taxon>
        <taxon>Bacillota</taxon>
        <taxon>Clostridia</taxon>
        <taxon>Eubacteriales</taxon>
        <taxon>Clostridiaceae</taxon>
        <taxon>Clostridium</taxon>
    </lineage>
</organism>
<keyword evidence="2" id="KW-0472">Membrane</keyword>
<dbReference type="OrthoDB" id="1634070at2"/>
<evidence type="ECO:0000313" key="4">
    <source>
        <dbReference type="Proteomes" id="UP000237798"/>
    </source>
</evidence>
<feature type="compositionally biased region" description="Low complexity" evidence="1">
    <location>
        <begin position="52"/>
        <end position="92"/>
    </location>
</feature>
<feature type="region of interest" description="Disordered" evidence="1">
    <location>
        <begin position="52"/>
        <end position="99"/>
    </location>
</feature>
<dbReference type="NCBIfam" id="TIGR02830">
    <property type="entry name" value="spore_III_AG"/>
    <property type="match status" value="1"/>
</dbReference>
<name>A0A2T0BRS3_9CLOT</name>
<dbReference type="Proteomes" id="UP000237798">
    <property type="component" value="Unassembled WGS sequence"/>
</dbReference>
<keyword evidence="2" id="KW-0812">Transmembrane</keyword>
<dbReference type="RefSeq" id="WP_106007855.1">
    <property type="nucleotide sequence ID" value="NZ_JALCPJ010000001.1"/>
</dbReference>
<accession>A0A2T0BRS3</accession>
<dbReference type="InterPro" id="IPR014195">
    <property type="entry name" value="Spore_III_AG"/>
</dbReference>
<keyword evidence="4" id="KW-1185">Reference proteome</keyword>
<gene>
    <name evidence="3" type="ORF">CLLU_03460</name>
</gene>
<evidence type="ECO:0000256" key="2">
    <source>
        <dbReference type="SAM" id="Phobius"/>
    </source>
</evidence>
<evidence type="ECO:0000313" key="3">
    <source>
        <dbReference type="EMBL" id="PRR86545.1"/>
    </source>
</evidence>
<feature type="compositionally biased region" description="Polar residues" evidence="1">
    <location>
        <begin position="148"/>
        <end position="167"/>
    </location>
</feature>
<protein>
    <submittedName>
        <fullName evidence="3">Stage III sporulation protein AF</fullName>
    </submittedName>
</protein>
<feature type="transmembrane region" description="Helical" evidence="2">
    <location>
        <begin position="25"/>
        <end position="48"/>
    </location>
</feature>
<dbReference type="EMBL" id="PVXP01000003">
    <property type="protein sequence ID" value="PRR86545.1"/>
    <property type="molecule type" value="Genomic_DNA"/>
</dbReference>
<dbReference type="AlphaFoldDB" id="A0A2T0BRS3"/>
<reference evidence="3 4" key="1">
    <citation type="submission" date="2018-03" db="EMBL/GenBank/DDBJ databases">
        <title>Genome sequence of Clostridium luticellarii DSM 29923.</title>
        <authorList>
            <person name="Poehlein A."/>
            <person name="Daniel R."/>
        </authorList>
    </citation>
    <scope>NUCLEOTIDE SEQUENCE [LARGE SCALE GENOMIC DNA]</scope>
    <source>
        <strain evidence="3 4">DSM 29923</strain>
    </source>
</reference>
<proteinExistence type="predicted"/>
<feature type="region of interest" description="Disordered" evidence="1">
    <location>
        <begin position="126"/>
        <end position="168"/>
    </location>
</feature>